<gene>
    <name evidence="1" type="ORF">NK6_7155</name>
</gene>
<name>A0A0E4G0H0_9BRAD</name>
<reference evidence="1 2" key="1">
    <citation type="submission" date="2014-11" db="EMBL/GenBank/DDBJ databases">
        <title>Symbiosis island explosion on the genome of extra-slow-growing strains of soybean bradyrhizobia with massive insertion sequences.</title>
        <authorList>
            <person name="Iida T."/>
            <person name="Minamisawa K."/>
        </authorList>
    </citation>
    <scope>NUCLEOTIDE SEQUENCE [LARGE SCALE GENOMIC DNA]</scope>
    <source>
        <strain evidence="1 2">NK6</strain>
    </source>
</reference>
<protein>
    <submittedName>
        <fullName evidence="1">Uncharacterized protein</fullName>
    </submittedName>
</protein>
<sequence>MRIPAEKFAVTAMCASRSRHRRNGPYGRIMTRFAMPPG</sequence>
<dbReference type="EMBL" id="AP014685">
    <property type="protein sequence ID" value="BAR60306.1"/>
    <property type="molecule type" value="Genomic_DNA"/>
</dbReference>
<dbReference type="Proteomes" id="UP000063308">
    <property type="component" value="Chromosome"/>
</dbReference>
<dbReference type="AlphaFoldDB" id="A0A0E4G0H0"/>
<evidence type="ECO:0000313" key="2">
    <source>
        <dbReference type="Proteomes" id="UP000063308"/>
    </source>
</evidence>
<accession>A0A0E4G0H0</accession>
<organism evidence="1 2">
    <name type="scientific">Bradyrhizobium diazoefficiens</name>
    <dbReference type="NCBI Taxonomy" id="1355477"/>
    <lineage>
        <taxon>Bacteria</taxon>
        <taxon>Pseudomonadati</taxon>
        <taxon>Pseudomonadota</taxon>
        <taxon>Alphaproteobacteria</taxon>
        <taxon>Hyphomicrobiales</taxon>
        <taxon>Nitrobacteraceae</taxon>
        <taxon>Bradyrhizobium</taxon>
    </lineage>
</organism>
<proteinExistence type="predicted"/>
<evidence type="ECO:0000313" key="1">
    <source>
        <dbReference type="EMBL" id="BAR60306.1"/>
    </source>
</evidence>